<gene>
    <name evidence="1" type="ORF">C5167_025689</name>
</gene>
<accession>A0A4Y7JW04</accession>
<reference evidence="1 2" key="1">
    <citation type="journal article" date="2018" name="Science">
        <title>The opium poppy genome and morphinan production.</title>
        <authorList>
            <person name="Guo L."/>
            <person name="Winzer T."/>
            <person name="Yang X."/>
            <person name="Li Y."/>
            <person name="Ning Z."/>
            <person name="He Z."/>
            <person name="Teodor R."/>
            <person name="Lu Y."/>
            <person name="Bowser T.A."/>
            <person name="Graham I.A."/>
            <person name="Ye K."/>
        </authorList>
    </citation>
    <scope>NUCLEOTIDE SEQUENCE [LARGE SCALE GENOMIC DNA]</scope>
    <source>
        <strain evidence="2">cv. HN1</strain>
        <tissue evidence="1">Leaves</tissue>
    </source>
</reference>
<evidence type="ECO:0000313" key="1">
    <source>
        <dbReference type="EMBL" id="RZC63938.1"/>
    </source>
</evidence>
<dbReference type="AlphaFoldDB" id="A0A4Y7JW04"/>
<proteinExistence type="predicted"/>
<name>A0A4Y7JW04_PAPSO</name>
<keyword evidence="2" id="KW-1185">Reference proteome</keyword>
<protein>
    <submittedName>
        <fullName evidence="1">Uncharacterized protein</fullName>
    </submittedName>
</protein>
<dbReference type="EMBL" id="CM010719">
    <property type="protein sequence ID" value="RZC63938.1"/>
    <property type="molecule type" value="Genomic_DNA"/>
</dbReference>
<dbReference type="Proteomes" id="UP000316621">
    <property type="component" value="Chromosome 5"/>
</dbReference>
<sequence length="84" mass="8788">MSQWYSGGDGGGGEEGFRRLLFVAGSSGGGGGGTNAWPATIGASKITMVGQWKVHYGLSSTQEEREITRNQKSLRSCGTSANIF</sequence>
<organism evidence="1 2">
    <name type="scientific">Papaver somniferum</name>
    <name type="common">Opium poppy</name>
    <dbReference type="NCBI Taxonomy" id="3469"/>
    <lineage>
        <taxon>Eukaryota</taxon>
        <taxon>Viridiplantae</taxon>
        <taxon>Streptophyta</taxon>
        <taxon>Embryophyta</taxon>
        <taxon>Tracheophyta</taxon>
        <taxon>Spermatophyta</taxon>
        <taxon>Magnoliopsida</taxon>
        <taxon>Ranunculales</taxon>
        <taxon>Papaveraceae</taxon>
        <taxon>Papaveroideae</taxon>
        <taxon>Papaver</taxon>
    </lineage>
</organism>
<evidence type="ECO:0000313" key="2">
    <source>
        <dbReference type="Proteomes" id="UP000316621"/>
    </source>
</evidence>
<dbReference type="Gramene" id="RZC63938">
    <property type="protein sequence ID" value="RZC63938"/>
    <property type="gene ID" value="C5167_025689"/>
</dbReference>